<name>A0A075JHP6_9MICO</name>
<dbReference type="OrthoDB" id="4119890at2"/>
<dbReference type="Gene3D" id="3.40.630.30">
    <property type="match status" value="1"/>
</dbReference>
<dbReference type="RefSeq" id="WP_038568167.1">
    <property type="nucleotide sequence ID" value="NZ_CP008889.1"/>
</dbReference>
<protein>
    <submittedName>
        <fullName evidence="1">Uncharacterized protein</fullName>
    </submittedName>
</protein>
<gene>
    <name evidence="1" type="ORF">HX89_07470</name>
</gene>
<dbReference type="HOGENOM" id="CLU_2537038_0_0_11"/>
<dbReference type="GeneID" id="41840990"/>
<dbReference type="Proteomes" id="UP000027986">
    <property type="component" value="Chromosome"/>
</dbReference>
<accession>A0A075JHP6</accession>
<proteinExistence type="predicted"/>
<dbReference type="AlphaFoldDB" id="A0A075JHP6"/>
<sequence>MALQDDSLVDRSCRDAGVARALKVVNLEHLQSLPQASATQWVQSYCAETNTDILGRKAALGFRCVDVMTALEGRPEAAALRRT</sequence>
<organism evidence="1 2">
    <name type="scientific">Dermacoccus nishinomiyaensis</name>
    <dbReference type="NCBI Taxonomy" id="1274"/>
    <lineage>
        <taxon>Bacteria</taxon>
        <taxon>Bacillati</taxon>
        <taxon>Actinomycetota</taxon>
        <taxon>Actinomycetes</taxon>
        <taxon>Micrococcales</taxon>
        <taxon>Dermacoccaceae</taxon>
        <taxon>Dermacoccus</taxon>
    </lineage>
</organism>
<dbReference type="EMBL" id="CP008889">
    <property type="protein sequence ID" value="AIF40802.1"/>
    <property type="molecule type" value="Genomic_DNA"/>
</dbReference>
<dbReference type="KEGG" id="dni:HX89_07470"/>
<evidence type="ECO:0000313" key="2">
    <source>
        <dbReference type="Proteomes" id="UP000027986"/>
    </source>
</evidence>
<evidence type="ECO:0000313" key="1">
    <source>
        <dbReference type="EMBL" id="AIF40802.1"/>
    </source>
</evidence>
<keyword evidence="2" id="KW-1185">Reference proteome</keyword>
<reference evidence="1 2" key="1">
    <citation type="submission" date="2014-07" db="EMBL/GenBank/DDBJ databases">
        <title>Genome Sequencing of Dermacoccus nishinomiyaensis.</title>
        <authorList>
            <person name="Hong K.W."/>
            <person name="Chan K.G."/>
        </authorList>
    </citation>
    <scope>NUCLEOTIDE SEQUENCE [LARGE SCALE GENOMIC DNA]</scope>
    <source>
        <strain evidence="1 2">M25</strain>
    </source>
</reference>